<comment type="caution">
    <text evidence="7">The sequence shown here is derived from an EMBL/GenBank/DDBJ whole genome shotgun (WGS) entry which is preliminary data.</text>
</comment>
<dbReference type="PANTHER" id="PTHR34773:SF1">
    <property type="entry name" value="FLAGELLAR SECRETION CHAPERONE FLIS"/>
    <property type="match status" value="1"/>
</dbReference>
<organism evidence="7 8">
    <name type="scientific">Litoribrevibacter euphylliae</name>
    <dbReference type="NCBI Taxonomy" id="1834034"/>
    <lineage>
        <taxon>Bacteria</taxon>
        <taxon>Pseudomonadati</taxon>
        <taxon>Pseudomonadota</taxon>
        <taxon>Gammaproteobacteria</taxon>
        <taxon>Oceanospirillales</taxon>
        <taxon>Oceanospirillaceae</taxon>
        <taxon>Litoribrevibacter</taxon>
    </lineage>
</organism>
<evidence type="ECO:0000256" key="1">
    <source>
        <dbReference type="ARBA" id="ARBA00004514"/>
    </source>
</evidence>
<dbReference type="RefSeq" id="WP_386715971.1">
    <property type="nucleotide sequence ID" value="NZ_JBHRSZ010000002.1"/>
</dbReference>
<accession>A0ABV7HE71</accession>
<evidence type="ECO:0000256" key="6">
    <source>
        <dbReference type="PIRNR" id="PIRNR039090"/>
    </source>
</evidence>
<keyword evidence="7" id="KW-0966">Cell projection</keyword>
<dbReference type="Pfam" id="PF02561">
    <property type="entry name" value="FliS"/>
    <property type="match status" value="1"/>
</dbReference>
<keyword evidence="8" id="KW-1185">Reference proteome</keyword>
<evidence type="ECO:0000313" key="8">
    <source>
        <dbReference type="Proteomes" id="UP001595476"/>
    </source>
</evidence>
<dbReference type="Gene3D" id="1.20.120.340">
    <property type="entry name" value="Flagellar protein FliS"/>
    <property type="match status" value="1"/>
</dbReference>
<dbReference type="EMBL" id="JBHRSZ010000002">
    <property type="protein sequence ID" value="MFC3149992.1"/>
    <property type="molecule type" value="Genomic_DNA"/>
</dbReference>
<dbReference type="PANTHER" id="PTHR34773">
    <property type="entry name" value="FLAGELLAR SECRETION CHAPERONE FLIS"/>
    <property type="match status" value="1"/>
</dbReference>
<dbReference type="CDD" id="cd16098">
    <property type="entry name" value="FliS"/>
    <property type="match status" value="1"/>
</dbReference>
<dbReference type="InterPro" id="IPR003713">
    <property type="entry name" value="FliS"/>
</dbReference>
<gene>
    <name evidence="7" type="primary">fliS</name>
    <name evidence="7" type="ORF">ACFOEK_03040</name>
</gene>
<dbReference type="NCBIfam" id="TIGR00208">
    <property type="entry name" value="fliS"/>
    <property type="match status" value="1"/>
</dbReference>
<dbReference type="Proteomes" id="UP001595476">
    <property type="component" value="Unassembled WGS sequence"/>
</dbReference>
<dbReference type="InterPro" id="IPR036584">
    <property type="entry name" value="FliS_sf"/>
</dbReference>
<keyword evidence="7" id="KW-0282">Flagellum</keyword>
<dbReference type="SUPFAM" id="SSF101116">
    <property type="entry name" value="Flagellar export chaperone FliS"/>
    <property type="match status" value="1"/>
</dbReference>
<dbReference type="PIRSF" id="PIRSF039090">
    <property type="entry name" value="Flis"/>
    <property type="match status" value="1"/>
</dbReference>
<sequence>MMANPRLQQYSKVNAQTGIVDADPHRLIQLLYHGLLENLAKSKGFIERKDIENKNKHLVKACDILNALRTCLDPQHNKELTENLDSLYDYCIRQLLMANLKNDISIIDEVVGLIMPVKTAWDDIRDQVVQPEAQPTYNGTSATA</sequence>
<keyword evidence="3 6" id="KW-0963">Cytoplasm</keyword>
<keyword evidence="4 6" id="KW-1005">Bacterial flagellum biogenesis</keyword>
<comment type="subcellular location">
    <subcellularLocation>
        <location evidence="1 6">Cytoplasm</location>
        <location evidence="1 6">Cytosol</location>
    </subcellularLocation>
</comment>
<reference evidence="8" key="1">
    <citation type="journal article" date="2019" name="Int. J. Syst. Evol. Microbiol.">
        <title>The Global Catalogue of Microorganisms (GCM) 10K type strain sequencing project: providing services to taxonomists for standard genome sequencing and annotation.</title>
        <authorList>
            <consortium name="The Broad Institute Genomics Platform"/>
            <consortium name="The Broad Institute Genome Sequencing Center for Infectious Disease"/>
            <person name="Wu L."/>
            <person name="Ma J."/>
        </authorList>
    </citation>
    <scope>NUCLEOTIDE SEQUENCE [LARGE SCALE GENOMIC DNA]</scope>
    <source>
        <strain evidence="8">KCTC 52438</strain>
    </source>
</reference>
<protein>
    <recommendedName>
        <fullName evidence="6">Flagellar secretion chaperone FliS</fullName>
    </recommendedName>
</protein>
<evidence type="ECO:0000313" key="7">
    <source>
        <dbReference type="EMBL" id="MFC3149992.1"/>
    </source>
</evidence>
<keyword evidence="7" id="KW-0969">Cilium</keyword>
<evidence type="ECO:0000256" key="5">
    <source>
        <dbReference type="ARBA" id="ARBA00023186"/>
    </source>
</evidence>
<comment type="similarity">
    <text evidence="2 6">Belongs to the FliS family.</text>
</comment>
<evidence type="ECO:0000256" key="2">
    <source>
        <dbReference type="ARBA" id="ARBA00008787"/>
    </source>
</evidence>
<evidence type="ECO:0000256" key="3">
    <source>
        <dbReference type="ARBA" id="ARBA00022490"/>
    </source>
</evidence>
<keyword evidence="5" id="KW-0143">Chaperone</keyword>
<proteinExistence type="inferred from homology"/>
<evidence type="ECO:0000256" key="4">
    <source>
        <dbReference type="ARBA" id="ARBA00022795"/>
    </source>
</evidence>
<name>A0ABV7HE71_9GAMM</name>